<feature type="domain" description="HTH cro/C1-type" evidence="1">
    <location>
        <begin position="10"/>
        <end position="64"/>
    </location>
</feature>
<evidence type="ECO:0000313" key="2">
    <source>
        <dbReference type="EMBL" id="MFD1806326.1"/>
    </source>
</evidence>
<reference evidence="3" key="1">
    <citation type="journal article" date="2019" name="Int. J. Syst. Evol. Microbiol.">
        <title>The Global Catalogue of Microorganisms (GCM) 10K type strain sequencing project: providing services to taxonomists for standard genome sequencing and annotation.</title>
        <authorList>
            <consortium name="The Broad Institute Genomics Platform"/>
            <consortium name="The Broad Institute Genome Sequencing Center for Infectious Disease"/>
            <person name="Wu L."/>
            <person name="Ma J."/>
        </authorList>
    </citation>
    <scope>NUCLEOTIDE SEQUENCE [LARGE SCALE GENOMIC DNA]</scope>
    <source>
        <strain evidence="3">CCM 7950</strain>
    </source>
</reference>
<name>A0ABW4NWC3_9PAST</name>
<dbReference type="SUPFAM" id="SSF47413">
    <property type="entry name" value="lambda repressor-like DNA-binding domains"/>
    <property type="match status" value="1"/>
</dbReference>
<organism evidence="2 3">
    <name type="scientific">Pasteurella oralis</name>
    <dbReference type="NCBI Taxonomy" id="1071947"/>
    <lineage>
        <taxon>Bacteria</taxon>
        <taxon>Pseudomonadati</taxon>
        <taxon>Pseudomonadota</taxon>
        <taxon>Gammaproteobacteria</taxon>
        <taxon>Pasteurellales</taxon>
        <taxon>Pasteurellaceae</taxon>
        <taxon>Pasteurella</taxon>
    </lineage>
</organism>
<evidence type="ECO:0000313" key="3">
    <source>
        <dbReference type="Proteomes" id="UP001597420"/>
    </source>
</evidence>
<dbReference type="InterPro" id="IPR001387">
    <property type="entry name" value="Cro/C1-type_HTH"/>
</dbReference>
<accession>A0ABW4NWC3</accession>
<dbReference type="Proteomes" id="UP001597420">
    <property type="component" value="Unassembled WGS sequence"/>
</dbReference>
<sequence length="111" mass="12616">MALTEFGKAIRKARIDSGDTLRSMSKALNITQAFLHSIETGKKKIPIRLVGDIALFFAKHDIYIPNLPVLADLSNQYVDLKTLSDRHKILVIKLVHNNYTDDELKKLEEII</sequence>
<comment type="caution">
    <text evidence="2">The sequence shown here is derived from an EMBL/GenBank/DDBJ whole genome shotgun (WGS) entry which is preliminary data.</text>
</comment>
<dbReference type="PROSITE" id="PS50943">
    <property type="entry name" value="HTH_CROC1"/>
    <property type="match status" value="1"/>
</dbReference>
<keyword evidence="3" id="KW-1185">Reference proteome</keyword>
<dbReference type="Gene3D" id="1.10.260.40">
    <property type="entry name" value="lambda repressor-like DNA-binding domains"/>
    <property type="match status" value="1"/>
</dbReference>
<dbReference type="CDD" id="cd00093">
    <property type="entry name" value="HTH_XRE"/>
    <property type="match status" value="1"/>
</dbReference>
<protein>
    <submittedName>
        <fullName evidence="2">Helix-turn-helix domain-containing protein</fullName>
    </submittedName>
</protein>
<proteinExistence type="predicted"/>
<dbReference type="InterPro" id="IPR010982">
    <property type="entry name" value="Lambda_DNA-bd_dom_sf"/>
</dbReference>
<gene>
    <name evidence="2" type="ORF">ACFSAV_08115</name>
</gene>
<dbReference type="RefSeq" id="WP_379098316.1">
    <property type="nucleotide sequence ID" value="NZ_JBHUFP010000010.1"/>
</dbReference>
<evidence type="ECO:0000259" key="1">
    <source>
        <dbReference type="PROSITE" id="PS50943"/>
    </source>
</evidence>
<dbReference type="EMBL" id="JBHUFP010000010">
    <property type="protein sequence ID" value="MFD1806326.1"/>
    <property type="molecule type" value="Genomic_DNA"/>
</dbReference>